<feature type="region of interest" description="Disordered" evidence="1">
    <location>
        <begin position="198"/>
        <end position="222"/>
    </location>
</feature>
<name>A0A2K1IRZ6_PHYPA</name>
<dbReference type="Gramene" id="Pp3c21_14570V3.2">
    <property type="protein sequence ID" value="Pp3c21_14570V3.2"/>
    <property type="gene ID" value="Pp3c21_14570"/>
</dbReference>
<dbReference type="STRING" id="3218.A0A2K1IRZ6"/>
<keyword evidence="2" id="KW-0812">Transmembrane</keyword>
<reference evidence="3 5" key="2">
    <citation type="journal article" date="2018" name="Plant J.">
        <title>The Physcomitrella patens chromosome-scale assembly reveals moss genome structure and evolution.</title>
        <authorList>
            <person name="Lang D."/>
            <person name="Ullrich K.K."/>
            <person name="Murat F."/>
            <person name="Fuchs J."/>
            <person name="Jenkins J."/>
            <person name="Haas F.B."/>
            <person name="Piednoel M."/>
            <person name="Gundlach H."/>
            <person name="Van Bel M."/>
            <person name="Meyberg R."/>
            <person name="Vives C."/>
            <person name="Morata J."/>
            <person name="Symeonidi A."/>
            <person name="Hiss M."/>
            <person name="Muchero W."/>
            <person name="Kamisugi Y."/>
            <person name="Saleh O."/>
            <person name="Blanc G."/>
            <person name="Decker E.L."/>
            <person name="van Gessel N."/>
            <person name="Grimwood J."/>
            <person name="Hayes R.D."/>
            <person name="Graham S.W."/>
            <person name="Gunter L.E."/>
            <person name="McDaniel S.F."/>
            <person name="Hoernstein S.N.W."/>
            <person name="Larsson A."/>
            <person name="Li F.W."/>
            <person name="Perroud P.F."/>
            <person name="Phillips J."/>
            <person name="Ranjan P."/>
            <person name="Rokshar D.S."/>
            <person name="Rothfels C.J."/>
            <person name="Schneider L."/>
            <person name="Shu S."/>
            <person name="Stevenson D.W."/>
            <person name="Thummler F."/>
            <person name="Tillich M."/>
            <person name="Villarreal Aguilar J.C."/>
            <person name="Widiez T."/>
            <person name="Wong G.K."/>
            <person name="Wymore A."/>
            <person name="Zhang Y."/>
            <person name="Zimmer A.D."/>
            <person name="Quatrano R.S."/>
            <person name="Mayer K.F.X."/>
            <person name="Goodstein D."/>
            <person name="Casacuberta J.M."/>
            <person name="Vandepoele K."/>
            <person name="Reski R."/>
            <person name="Cuming A.C."/>
            <person name="Tuskan G.A."/>
            <person name="Maumus F."/>
            <person name="Salse J."/>
            <person name="Schmutz J."/>
            <person name="Rensing S.A."/>
        </authorList>
    </citation>
    <scope>NUCLEOTIDE SEQUENCE [LARGE SCALE GENOMIC DNA]</scope>
    <source>
        <strain evidence="4 5">cv. Gransden 2004</strain>
    </source>
</reference>
<dbReference type="EnsemblPlants" id="Pp3c21_14570V3.2">
    <property type="protein sequence ID" value="Pp3c21_14570V3.2"/>
    <property type="gene ID" value="Pp3c21_14570"/>
</dbReference>
<proteinExistence type="predicted"/>
<feature type="compositionally biased region" description="Polar residues" evidence="1">
    <location>
        <begin position="199"/>
        <end position="208"/>
    </location>
</feature>
<accession>A0A2K1IRZ6</accession>
<dbReference type="RefSeq" id="XP_024358700.1">
    <property type="nucleotide sequence ID" value="XM_024502932.2"/>
</dbReference>
<evidence type="ECO:0000313" key="5">
    <source>
        <dbReference type="Proteomes" id="UP000006727"/>
    </source>
</evidence>
<protein>
    <submittedName>
        <fullName evidence="3 4">Uncharacterized protein</fullName>
    </submittedName>
</protein>
<gene>
    <name evidence="4" type="primary">LOC112273896</name>
    <name evidence="3" type="ORF">PHYPA_026170</name>
</gene>
<feature type="compositionally biased region" description="Polar residues" evidence="1">
    <location>
        <begin position="132"/>
        <end position="158"/>
    </location>
</feature>
<keyword evidence="2" id="KW-0472">Membrane</keyword>
<dbReference type="PANTHER" id="PTHR35736">
    <property type="entry name" value="EXPRESSED PROTEIN"/>
    <property type="match status" value="1"/>
</dbReference>
<dbReference type="InterPro" id="IPR056712">
    <property type="entry name" value="DUF7810"/>
</dbReference>
<dbReference type="OMA" id="HNSASED"/>
<dbReference type="PANTHER" id="PTHR35736:SF1">
    <property type="entry name" value="EXPRESSED PROTEIN"/>
    <property type="match status" value="1"/>
</dbReference>
<dbReference type="Pfam" id="PF25102">
    <property type="entry name" value="DUF7810"/>
    <property type="match status" value="1"/>
</dbReference>
<evidence type="ECO:0000313" key="4">
    <source>
        <dbReference type="EnsemblPlants" id="Pp3c21_14570V3.1"/>
    </source>
</evidence>
<dbReference type="Gramene" id="Pp3c21_14570V3.1">
    <property type="protein sequence ID" value="Pp3c21_14570V3.1"/>
    <property type="gene ID" value="Pp3c21_14570"/>
</dbReference>
<keyword evidence="5" id="KW-1185">Reference proteome</keyword>
<dbReference type="PROSITE" id="PS51257">
    <property type="entry name" value="PROKAR_LIPOPROTEIN"/>
    <property type="match status" value="1"/>
</dbReference>
<reference evidence="3 5" key="1">
    <citation type="journal article" date="2008" name="Science">
        <title>The Physcomitrella genome reveals evolutionary insights into the conquest of land by plants.</title>
        <authorList>
            <person name="Rensing S."/>
            <person name="Lang D."/>
            <person name="Zimmer A."/>
            <person name="Terry A."/>
            <person name="Salamov A."/>
            <person name="Shapiro H."/>
            <person name="Nishiyama T."/>
            <person name="Perroud P.-F."/>
            <person name="Lindquist E."/>
            <person name="Kamisugi Y."/>
            <person name="Tanahashi T."/>
            <person name="Sakakibara K."/>
            <person name="Fujita T."/>
            <person name="Oishi K."/>
            <person name="Shin-I T."/>
            <person name="Kuroki Y."/>
            <person name="Toyoda A."/>
            <person name="Suzuki Y."/>
            <person name="Hashimoto A."/>
            <person name="Yamaguchi K."/>
            <person name="Sugano A."/>
            <person name="Kohara Y."/>
            <person name="Fujiyama A."/>
            <person name="Anterola A."/>
            <person name="Aoki S."/>
            <person name="Ashton N."/>
            <person name="Barbazuk W.B."/>
            <person name="Barker E."/>
            <person name="Bennetzen J."/>
            <person name="Bezanilla M."/>
            <person name="Blankenship R."/>
            <person name="Cho S.H."/>
            <person name="Dutcher S."/>
            <person name="Estelle M."/>
            <person name="Fawcett J.A."/>
            <person name="Gundlach H."/>
            <person name="Hanada K."/>
            <person name="Heyl A."/>
            <person name="Hicks K.A."/>
            <person name="Hugh J."/>
            <person name="Lohr M."/>
            <person name="Mayer K."/>
            <person name="Melkozernov A."/>
            <person name="Murata T."/>
            <person name="Nelson D."/>
            <person name="Pils B."/>
            <person name="Prigge M."/>
            <person name="Reiss B."/>
            <person name="Renner T."/>
            <person name="Rombauts S."/>
            <person name="Rushton P."/>
            <person name="Sanderfoot A."/>
            <person name="Schween G."/>
            <person name="Shiu S.-H."/>
            <person name="Stueber K."/>
            <person name="Theodoulou F.L."/>
            <person name="Tu H."/>
            <person name="Van de Peer Y."/>
            <person name="Verrier P.J."/>
            <person name="Waters E."/>
            <person name="Wood A."/>
            <person name="Yang L."/>
            <person name="Cove D."/>
            <person name="Cuming A."/>
            <person name="Hasebe M."/>
            <person name="Lucas S."/>
            <person name="Mishler D.B."/>
            <person name="Reski R."/>
            <person name="Grigoriev I."/>
            <person name="Quatrano R.S."/>
            <person name="Boore J.L."/>
        </authorList>
    </citation>
    <scope>NUCLEOTIDE SEQUENCE [LARGE SCALE GENOMIC DNA]</scope>
    <source>
        <strain evidence="4 5">cv. Gransden 2004</strain>
    </source>
</reference>
<dbReference type="EMBL" id="ABEU02000021">
    <property type="protein sequence ID" value="PNR32045.1"/>
    <property type="molecule type" value="Genomic_DNA"/>
</dbReference>
<evidence type="ECO:0000256" key="2">
    <source>
        <dbReference type="SAM" id="Phobius"/>
    </source>
</evidence>
<dbReference type="AlphaFoldDB" id="A0A2K1IRZ6"/>
<dbReference type="Proteomes" id="UP000006727">
    <property type="component" value="Chromosome 21"/>
</dbReference>
<dbReference type="PaxDb" id="3218-PP1S132_191V6.1"/>
<evidence type="ECO:0000256" key="1">
    <source>
        <dbReference type="SAM" id="MobiDB-lite"/>
    </source>
</evidence>
<reference evidence="4" key="3">
    <citation type="submission" date="2020-12" db="UniProtKB">
        <authorList>
            <consortium name="EnsemblPlants"/>
        </authorList>
    </citation>
    <scope>IDENTIFICATION</scope>
</reference>
<feature type="region of interest" description="Disordered" evidence="1">
    <location>
        <begin position="125"/>
        <end position="180"/>
    </location>
</feature>
<sequence length="734" mass="80911">MAPSVRSDAASKGHGVAGFTKKAIFGAFVLCACIIVLFQHVRYTQLVIGIEPDQYSNSAVLDVENVMTLSKSENDTEQVLVDPSDPSDHQSMDWMVNSKVHNSASEDIDVSIAVNNEEEIDREIEEELEPDWQNTDTSFSGLPNRSGIVSETNANSNVEDNEASSRVSQRESVDETGDMPLPLLNQVTEASKAVELRETSTTPASDNDWNIPRAVPKNWTPPKKCATAEEMGAETVGETRASSLRVRAMIREFIAEHGAERVRKLPGGEFCRRGFVLGQALEDGFGNNMYKVLTAAGLAVMLNRSLIIAERGGTNPTYVVRPKQRPRPAFGAYLEFSNQTFTVREVRRLWAVHDCAGKYNRHLILQTDSLEKGFRRTRCICDDWTSLTVPIFQFKGTSGPGAIQLLLKSSHPVMRAAAAKLLGNPAIPNSRPNTFGELFRAFIAPNADIEEAVQWALKGGPDPDITVHLRMLHSKSRLGTAAASTCITSIRQKISSELLSRGRRPRVVVVTDTPSIIPALRESLGQTVDVVRFNYMAYAKEIANRSKAFSLNSGLPARKRIRDWGEMPRWVAMVDFFLAARARTAVVSGAYRRVSTTYAQLAAALANAYTLNELDTSRPVCAYYSSLQAPLLASGLASQSGWGHTWRPFGGKLGCRNQERQCARTALLPYTWWDAPWQSPVSSDIRKLQGLAGIDDNGQVSESTMDKFCAAARRKPLLKVKLQIPSYEQAIAET</sequence>
<dbReference type="EnsemblPlants" id="Pp3c21_14570V3.1">
    <property type="protein sequence ID" value="Pp3c21_14570V3.1"/>
    <property type="gene ID" value="Pp3c21_14570"/>
</dbReference>
<dbReference type="GeneID" id="112273896"/>
<feature type="transmembrane region" description="Helical" evidence="2">
    <location>
        <begin position="23"/>
        <end position="41"/>
    </location>
</feature>
<organism evidence="3">
    <name type="scientific">Physcomitrium patens</name>
    <name type="common">Spreading-leaved earth moss</name>
    <name type="synonym">Physcomitrella patens</name>
    <dbReference type="NCBI Taxonomy" id="3218"/>
    <lineage>
        <taxon>Eukaryota</taxon>
        <taxon>Viridiplantae</taxon>
        <taxon>Streptophyta</taxon>
        <taxon>Embryophyta</taxon>
        <taxon>Bryophyta</taxon>
        <taxon>Bryophytina</taxon>
        <taxon>Bryopsida</taxon>
        <taxon>Funariidae</taxon>
        <taxon>Funariales</taxon>
        <taxon>Funariaceae</taxon>
        <taxon>Physcomitrium</taxon>
    </lineage>
</organism>
<evidence type="ECO:0000313" key="3">
    <source>
        <dbReference type="EMBL" id="PNR32045.1"/>
    </source>
</evidence>
<keyword evidence="2" id="KW-1133">Transmembrane helix</keyword>